<evidence type="ECO:0000256" key="12">
    <source>
        <dbReference type="SAM" id="MobiDB-lite"/>
    </source>
</evidence>
<keyword evidence="8" id="KW-0547">Nucleotide-binding</keyword>
<evidence type="ECO:0000256" key="5">
    <source>
        <dbReference type="ARBA" id="ARBA00022676"/>
    </source>
</evidence>
<evidence type="ECO:0000256" key="13">
    <source>
        <dbReference type="SAM" id="Phobius"/>
    </source>
</evidence>
<accession>A0A8H3INB2</accession>
<feature type="region of interest" description="Disordered" evidence="12">
    <location>
        <begin position="428"/>
        <end position="447"/>
    </location>
</feature>
<evidence type="ECO:0000256" key="8">
    <source>
        <dbReference type="ARBA" id="ARBA00022741"/>
    </source>
</evidence>
<comment type="similarity">
    <text evidence="3">Belongs to the glycosyltransferase 31 family. Beta3-Gal-T subfamily.</text>
</comment>
<evidence type="ECO:0000256" key="6">
    <source>
        <dbReference type="ARBA" id="ARBA00022679"/>
    </source>
</evidence>
<comment type="pathway">
    <text evidence="2">Protein modification; protein glycosylation.</text>
</comment>
<keyword evidence="11 13" id="KW-0472">Membrane</keyword>
<feature type="domain" description="Fringe-like glycosyltransferase" evidence="14">
    <location>
        <begin position="186"/>
        <end position="259"/>
    </location>
</feature>
<dbReference type="Proteomes" id="UP000664169">
    <property type="component" value="Unassembled WGS sequence"/>
</dbReference>
<organism evidence="15 16">
    <name type="scientific">Gomphillus americanus</name>
    <dbReference type="NCBI Taxonomy" id="1940652"/>
    <lineage>
        <taxon>Eukaryota</taxon>
        <taxon>Fungi</taxon>
        <taxon>Dikarya</taxon>
        <taxon>Ascomycota</taxon>
        <taxon>Pezizomycotina</taxon>
        <taxon>Lecanoromycetes</taxon>
        <taxon>OSLEUM clade</taxon>
        <taxon>Ostropomycetidae</taxon>
        <taxon>Ostropales</taxon>
        <taxon>Graphidaceae</taxon>
        <taxon>Gomphilloideae</taxon>
        <taxon>Gomphillus</taxon>
    </lineage>
</organism>
<reference evidence="15" key="1">
    <citation type="submission" date="2021-03" db="EMBL/GenBank/DDBJ databases">
        <authorList>
            <person name="Tagirdzhanova G."/>
        </authorList>
    </citation>
    <scope>NUCLEOTIDE SEQUENCE</scope>
</reference>
<sequence length="481" mass="55290">MPFLSPATLRGRWVLFVSVAILWILGLSGYYLRNYRTAKKVIGIVQPISEYYQWSTISRFNPVNIDVKSAANTTDLCKAFPKHLLESIQTVLKLGHGESRERVQAQLESVSACLDNLLLFSDVEEEISGRHTIDIIADLPATYAGDPDLEDYVKQRDWFRQGKEINASEIHGWKLDKFKFLPQIERAWSMRPGRKWYVFYESDTYIVWDNLFRLLDNFDPDHPLYFGSPSPGREKSWFAYGGTGYVLSRAAVKALLARRSSDEGDFVEPSLSQRWREIISSDCCGDSVLGWALIHAKVNISGLWPMFNPHPEQGVPFSHRYWCQPVISMHKTHPERMVSLWRWEFGARSADKPMLYRDLFRHTAPQSMAVRADWNNADWDSFPPPEGSSAHSSFEDCGRECINHPDCFQYTYHLTTCTFSRAIRLGQNSQPDKGKADESGNLPTGDPRFMAGWDVGSIERWAAERPCEEVQWVRPSINRIF</sequence>
<keyword evidence="7 13" id="KW-0812">Transmembrane</keyword>
<evidence type="ECO:0000256" key="10">
    <source>
        <dbReference type="ARBA" id="ARBA00022989"/>
    </source>
</evidence>
<evidence type="ECO:0000256" key="11">
    <source>
        <dbReference type="ARBA" id="ARBA00023136"/>
    </source>
</evidence>
<dbReference type="EC" id="2.4.1.122" evidence="4"/>
<gene>
    <name evidence="15" type="ORF">GOMPHAMPRED_004351</name>
</gene>
<comment type="caution">
    <text evidence="15">The sequence shown here is derived from an EMBL/GenBank/DDBJ whole genome shotgun (WGS) entry which is preliminary data.</text>
</comment>
<evidence type="ECO:0000256" key="4">
    <source>
        <dbReference type="ARBA" id="ARBA00012557"/>
    </source>
</evidence>
<evidence type="ECO:0000256" key="2">
    <source>
        <dbReference type="ARBA" id="ARBA00004922"/>
    </source>
</evidence>
<keyword evidence="5" id="KW-0328">Glycosyltransferase</keyword>
<evidence type="ECO:0000313" key="16">
    <source>
        <dbReference type="Proteomes" id="UP000664169"/>
    </source>
</evidence>
<evidence type="ECO:0000256" key="9">
    <source>
        <dbReference type="ARBA" id="ARBA00022968"/>
    </source>
</evidence>
<evidence type="ECO:0000256" key="1">
    <source>
        <dbReference type="ARBA" id="ARBA00004606"/>
    </source>
</evidence>
<feature type="transmembrane region" description="Helical" evidence="13">
    <location>
        <begin position="12"/>
        <end position="32"/>
    </location>
</feature>
<evidence type="ECO:0000259" key="14">
    <source>
        <dbReference type="Pfam" id="PF02434"/>
    </source>
</evidence>
<keyword evidence="6" id="KW-0808">Transferase</keyword>
<name>A0A8H3INB2_9LECA</name>
<dbReference type="PANTHER" id="PTHR23033">
    <property type="entry name" value="BETA1,3-GALACTOSYLTRANSFERASE"/>
    <property type="match status" value="1"/>
</dbReference>
<evidence type="ECO:0000256" key="3">
    <source>
        <dbReference type="ARBA" id="ARBA00006462"/>
    </source>
</evidence>
<dbReference type="Pfam" id="PF02434">
    <property type="entry name" value="Fringe"/>
    <property type="match status" value="1"/>
</dbReference>
<keyword evidence="16" id="KW-1185">Reference proteome</keyword>
<dbReference type="AlphaFoldDB" id="A0A8H3INB2"/>
<evidence type="ECO:0000256" key="7">
    <source>
        <dbReference type="ARBA" id="ARBA00022692"/>
    </source>
</evidence>
<comment type="subcellular location">
    <subcellularLocation>
        <location evidence="1">Membrane</location>
        <topology evidence="1">Single-pass type II membrane protein</topology>
    </subcellularLocation>
</comment>
<dbReference type="InterPro" id="IPR026050">
    <property type="entry name" value="C1GALT1/C1GALT1_chp1"/>
</dbReference>
<dbReference type="InterPro" id="IPR003378">
    <property type="entry name" value="Fringe-like_glycosylTrfase"/>
</dbReference>
<protein>
    <recommendedName>
        <fullName evidence="4">N-acetylgalactosaminide beta-1,3-galactosyltransferase</fullName>
        <ecNumber evidence="4">2.4.1.122</ecNumber>
    </recommendedName>
</protein>
<keyword evidence="9" id="KW-0735">Signal-anchor</keyword>
<dbReference type="OrthoDB" id="414175at2759"/>
<keyword evidence="10 13" id="KW-1133">Transmembrane helix</keyword>
<proteinExistence type="inferred from homology"/>
<dbReference type="Gene3D" id="3.90.550.50">
    <property type="match status" value="1"/>
</dbReference>
<evidence type="ECO:0000313" key="15">
    <source>
        <dbReference type="EMBL" id="CAF9927280.1"/>
    </source>
</evidence>
<dbReference type="GO" id="GO:0000166">
    <property type="term" value="F:nucleotide binding"/>
    <property type="evidence" value="ECO:0007669"/>
    <property type="project" value="UniProtKB-KW"/>
</dbReference>
<dbReference type="GO" id="GO:0016020">
    <property type="term" value="C:membrane"/>
    <property type="evidence" value="ECO:0007669"/>
    <property type="project" value="UniProtKB-SubCell"/>
</dbReference>
<dbReference type="EMBL" id="CAJPDQ010000027">
    <property type="protein sequence ID" value="CAF9927280.1"/>
    <property type="molecule type" value="Genomic_DNA"/>
</dbReference>
<dbReference type="GO" id="GO:0016263">
    <property type="term" value="F:glycoprotein-N-acetylgalactosamine 3-beta-galactosyltransferase activity"/>
    <property type="evidence" value="ECO:0007669"/>
    <property type="project" value="UniProtKB-EC"/>
</dbReference>
<dbReference type="PANTHER" id="PTHR23033:SF43">
    <property type="entry name" value="APPLE DOMAIN-CONTAINING PROTEIN"/>
    <property type="match status" value="1"/>
</dbReference>